<comment type="caution">
    <text evidence="1">The sequence shown here is derived from an EMBL/GenBank/DDBJ whole genome shotgun (WGS) entry which is preliminary data.</text>
</comment>
<reference evidence="1 2" key="1">
    <citation type="submission" date="2020-08" db="EMBL/GenBank/DDBJ databases">
        <title>Genomic Encyclopedia of Type Strains, Phase IV (KMG-IV): sequencing the most valuable type-strain genomes for metagenomic binning, comparative biology and taxonomic classification.</title>
        <authorList>
            <person name="Goeker M."/>
        </authorList>
    </citation>
    <scope>NUCLEOTIDE SEQUENCE [LARGE SCALE GENOMIC DNA]</scope>
    <source>
        <strain evidence="1 2">DSM 103737</strain>
    </source>
</reference>
<name>A0A840C9I2_9HYPH</name>
<evidence type="ECO:0000313" key="1">
    <source>
        <dbReference type="EMBL" id="MBB4020029.1"/>
    </source>
</evidence>
<sequence length="82" mass="9235">MARASITTVEENDAPPGERRVRAKLDTIADVRREMAKLYRMARSETLDVQDAARLANILMLIGRLIEGGELEKRLEALEGRI</sequence>
<protein>
    <submittedName>
        <fullName evidence="1">Uncharacterized protein</fullName>
    </submittedName>
</protein>
<organism evidence="1 2">
    <name type="scientific">Chelatococcus caeni</name>
    <dbReference type="NCBI Taxonomy" id="1348468"/>
    <lineage>
        <taxon>Bacteria</taxon>
        <taxon>Pseudomonadati</taxon>
        <taxon>Pseudomonadota</taxon>
        <taxon>Alphaproteobacteria</taxon>
        <taxon>Hyphomicrobiales</taxon>
        <taxon>Chelatococcaceae</taxon>
        <taxon>Chelatococcus</taxon>
    </lineage>
</organism>
<evidence type="ECO:0000313" key="2">
    <source>
        <dbReference type="Proteomes" id="UP000577362"/>
    </source>
</evidence>
<gene>
    <name evidence="1" type="ORF">GGR16_005091</name>
</gene>
<keyword evidence="2" id="KW-1185">Reference proteome</keyword>
<dbReference type="EMBL" id="JACIEN010000011">
    <property type="protein sequence ID" value="MBB4020029.1"/>
    <property type="molecule type" value="Genomic_DNA"/>
</dbReference>
<accession>A0A840C9I2</accession>
<dbReference type="AlphaFoldDB" id="A0A840C9I2"/>
<dbReference type="Proteomes" id="UP000577362">
    <property type="component" value="Unassembled WGS sequence"/>
</dbReference>
<proteinExistence type="predicted"/>
<dbReference type="RefSeq" id="WP_183318869.1">
    <property type="nucleotide sequence ID" value="NZ_JACIEN010000011.1"/>
</dbReference>